<dbReference type="GO" id="GO:0008270">
    <property type="term" value="F:zinc ion binding"/>
    <property type="evidence" value="ECO:0007669"/>
    <property type="project" value="UniProtKB-KW"/>
</dbReference>
<sequence>MSKDKRDRYKNFNPTLSMRGLQGRISVKQLKTFAKASAQSSTIVDPYSCESQQLTLSQLVDEAKPKSMQLLEKKYARLNKREHFKQKALEAKKNSSSKKSGYLVYCKHYKNRRCSKSPCPFMHKEYPCKHYHLYSKCAYGDECLFTHEGLTKDGYLALQKLKEKPNEDAENFSEPEEEMKTEETDAVDINSFYGGSYSVGKKVEDKNSDEKNKGEETEPKSGKLIHIQPKPIPSAIVADKIPEKRKNTAEYLNYTKTDVDNESYNQLEKKPKFSSLDDVLQQTLGQISKKW</sequence>
<gene>
    <name evidence="8" type="ORF">DGYR_LOCUS1718</name>
</gene>
<feature type="region of interest" description="Disordered" evidence="6">
    <location>
        <begin position="164"/>
        <end position="185"/>
    </location>
</feature>
<dbReference type="PANTHER" id="PTHR13119:SF12">
    <property type="entry name" value="PROTEIN SUPPRESSOR OF SABLE"/>
    <property type="match status" value="1"/>
</dbReference>
<name>A0A7I8V9W1_9ANNE</name>
<dbReference type="InterPro" id="IPR036855">
    <property type="entry name" value="Znf_CCCH_sf"/>
</dbReference>
<feature type="domain" description="C3H1-type" evidence="7">
    <location>
        <begin position="127"/>
        <end position="150"/>
    </location>
</feature>
<feature type="compositionally biased region" description="Basic and acidic residues" evidence="6">
    <location>
        <begin position="201"/>
        <end position="221"/>
    </location>
</feature>
<dbReference type="InterPro" id="IPR045124">
    <property type="entry name" value="Su(sable)-like"/>
</dbReference>
<dbReference type="PROSITE" id="PS50103">
    <property type="entry name" value="ZF_C3H1"/>
    <property type="match status" value="1"/>
</dbReference>
<feature type="compositionally biased region" description="Acidic residues" evidence="6">
    <location>
        <begin position="168"/>
        <end position="185"/>
    </location>
</feature>
<reference evidence="8 9" key="1">
    <citation type="submission" date="2020-08" db="EMBL/GenBank/DDBJ databases">
        <authorList>
            <person name="Hejnol A."/>
        </authorList>
    </citation>
    <scope>NUCLEOTIDE SEQUENCE [LARGE SCALE GENOMIC DNA]</scope>
</reference>
<protein>
    <submittedName>
        <fullName evidence="8">DgyrCDS1822</fullName>
    </submittedName>
</protein>
<dbReference type="AlphaFoldDB" id="A0A7I8V9W1"/>
<dbReference type="PANTHER" id="PTHR13119">
    <property type="entry name" value="ZINC FINGER CCCH DOMAIN-CONTAINING PROTEI"/>
    <property type="match status" value="1"/>
</dbReference>
<proteinExistence type="predicted"/>
<keyword evidence="2" id="KW-0677">Repeat</keyword>
<dbReference type="SUPFAM" id="SSF90229">
    <property type="entry name" value="CCCH zinc finger"/>
    <property type="match status" value="1"/>
</dbReference>
<keyword evidence="9" id="KW-1185">Reference proteome</keyword>
<accession>A0A7I8V9W1</accession>
<evidence type="ECO:0000313" key="8">
    <source>
        <dbReference type="EMBL" id="CAD5112609.1"/>
    </source>
</evidence>
<dbReference type="GO" id="GO:0003723">
    <property type="term" value="F:RNA binding"/>
    <property type="evidence" value="ECO:0007669"/>
    <property type="project" value="InterPro"/>
</dbReference>
<dbReference type="GO" id="GO:0005634">
    <property type="term" value="C:nucleus"/>
    <property type="evidence" value="ECO:0007669"/>
    <property type="project" value="TreeGrafter"/>
</dbReference>
<evidence type="ECO:0000256" key="4">
    <source>
        <dbReference type="ARBA" id="ARBA00022833"/>
    </source>
</evidence>
<dbReference type="GO" id="GO:0045892">
    <property type="term" value="P:negative regulation of DNA-templated transcription"/>
    <property type="evidence" value="ECO:0007669"/>
    <property type="project" value="InterPro"/>
</dbReference>
<feature type="zinc finger region" description="C3H1-type" evidence="5">
    <location>
        <begin position="127"/>
        <end position="150"/>
    </location>
</feature>
<organism evidence="8 9">
    <name type="scientific">Dimorphilus gyrociliatus</name>
    <dbReference type="NCBI Taxonomy" id="2664684"/>
    <lineage>
        <taxon>Eukaryota</taxon>
        <taxon>Metazoa</taxon>
        <taxon>Spiralia</taxon>
        <taxon>Lophotrochozoa</taxon>
        <taxon>Annelida</taxon>
        <taxon>Polychaeta</taxon>
        <taxon>Polychaeta incertae sedis</taxon>
        <taxon>Dinophilidae</taxon>
        <taxon>Dimorphilus</taxon>
    </lineage>
</organism>
<dbReference type="Proteomes" id="UP000549394">
    <property type="component" value="Unassembled WGS sequence"/>
</dbReference>
<keyword evidence="4 5" id="KW-0862">Zinc</keyword>
<comment type="caution">
    <text evidence="8">The sequence shown here is derived from an EMBL/GenBank/DDBJ whole genome shotgun (WGS) entry which is preliminary data.</text>
</comment>
<dbReference type="EMBL" id="CAJFCJ010000002">
    <property type="protein sequence ID" value="CAD5112609.1"/>
    <property type="molecule type" value="Genomic_DNA"/>
</dbReference>
<evidence type="ECO:0000256" key="3">
    <source>
        <dbReference type="ARBA" id="ARBA00022771"/>
    </source>
</evidence>
<evidence type="ECO:0000313" key="9">
    <source>
        <dbReference type="Proteomes" id="UP000549394"/>
    </source>
</evidence>
<evidence type="ECO:0000259" key="7">
    <source>
        <dbReference type="PROSITE" id="PS50103"/>
    </source>
</evidence>
<evidence type="ECO:0000256" key="2">
    <source>
        <dbReference type="ARBA" id="ARBA00022737"/>
    </source>
</evidence>
<feature type="region of interest" description="Disordered" evidence="6">
    <location>
        <begin position="200"/>
        <end position="229"/>
    </location>
</feature>
<evidence type="ECO:0000256" key="5">
    <source>
        <dbReference type="PROSITE-ProRule" id="PRU00723"/>
    </source>
</evidence>
<keyword evidence="3 5" id="KW-0863">Zinc-finger</keyword>
<dbReference type="OrthoDB" id="411372at2759"/>
<dbReference type="InterPro" id="IPR000571">
    <property type="entry name" value="Znf_CCCH"/>
</dbReference>
<evidence type="ECO:0000256" key="1">
    <source>
        <dbReference type="ARBA" id="ARBA00022723"/>
    </source>
</evidence>
<keyword evidence="1 5" id="KW-0479">Metal-binding</keyword>
<evidence type="ECO:0000256" key="6">
    <source>
        <dbReference type="SAM" id="MobiDB-lite"/>
    </source>
</evidence>